<reference evidence="1" key="1">
    <citation type="journal article" date="2021" name="Microb. Physiol.">
        <title>Proteogenomic Insights into the Physiology of Marine, Sulfate-Reducing, Filamentous Desulfonema limicola and Desulfonema magnum.</title>
        <authorList>
            <person name="Schnaars V."/>
            <person name="Wohlbrand L."/>
            <person name="Scheve S."/>
            <person name="Hinrichs C."/>
            <person name="Reinhardt R."/>
            <person name="Rabus R."/>
        </authorList>
    </citation>
    <scope>NUCLEOTIDE SEQUENCE</scope>
    <source>
        <strain evidence="1">4be13</strain>
    </source>
</reference>
<keyword evidence="2" id="KW-1185">Reference proteome</keyword>
<protein>
    <submittedName>
        <fullName evidence="1">Uncharacterized protein</fullName>
    </submittedName>
</protein>
<dbReference type="KEGG" id="dmm:dnm_024650"/>
<evidence type="ECO:0000313" key="1">
    <source>
        <dbReference type="EMBL" id="QTA86441.1"/>
    </source>
</evidence>
<sequence>MIRFADRVRTEKKLIIEFKKKISGRNAKSALYFSPNFYR</sequence>
<name>A0A975GM18_9BACT</name>
<dbReference type="Proteomes" id="UP000663722">
    <property type="component" value="Chromosome"/>
</dbReference>
<dbReference type="AlphaFoldDB" id="A0A975GM18"/>
<accession>A0A975GM18</accession>
<evidence type="ECO:0000313" key="2">
    <source>
        <dbReference type="Proteomes" id="UP000663722"/>
    </source>
</evidence>
<dbReference type="EMBL" id="CP061800">
    <property type="protein sequence ID" value="QTA86441.1"/>
    <property type="molecule type" value="Genomic_DNA"/>
</dbReference>
<proteinExistence type="predicted"/>
<gene>
    <name evidence="1" type="ORF">dnm_024650</name>
</gene>
<organism evidence="1 2">
    <name type="scientific">Desulfonema magnum</name>
    <dbReference type="NCBI Taxonomy" id="45655"/>
    <lineage>
        <taxon>Bacteria</taxon>
        <taxon>Pseudomonadati</taxon>
        <taxon>Thermodesulfobacteriota</taxon>
        <taxon>Desulfobacteria</taxon>
        <taxon>Desulfobacterales</taxon>
        <taxon>Desulfococcaceae</taxon>
        <taxon>Desulfonema</taxon>
    </lineage>
</organism>